<gene>
    <name evidence="1" type="ORF">DEBURN_LOCUS10813</name>
</gene>
<name>A0A9N9DE91_9GLOM</name>
<comment type="caution">
    <text evidence="1">The sequence shown here is derived from an EMBL/GenBank/DDBJ whole genome shotgun (WGS) entry which is preliminary data.</text>
</comment>
<evidence type="ECO:0000313" key="1">
    <source>
        <dbReference type="EMBL" id="CAG8631912.1"/>
    </source>
</evidence>
<organism evidence="1 2">
    <name type="scientific">Diversispora eburnea</name>
    <dbReference type="NCBI Taxonomy" id="1213867"/>
    <lineage>
        <taxon>Eukaryota</taxon>
        <taxon>Fungi</taxon>
        <taxon>Fungi incertae sedis</taxon>
        <taxon>Mucoromycota</taxon>
        <taxon>Glomeromycotina</taxon>
        <taxon>Glomeromycetes</taxon>
        <taxon>Diversisporales</taxon>
        <taxon>Diversisporaceae</taxon>
        <taxon>Diversispora</taxon>
    </lineage>
</organism>
<dbReference type="EMBL" id="CAJVPK010003878">
    <property type="protein sequence ID" value="CAG8631912.1"/>
    <property type="molecule type" value="Genomic_DNA"/>
</dbReference>
<keyword evidence="2" id="KW-1185">Reference proteome</keyword>
<dbReference type="Proteomes" id="UP000789706">
    <property type="component" value="Unassembled WGS sequence"/>
</dbReference>
<accession>A0A9N9DE91</accession>
<sequence length="64" mass="7427">KEFTPLSFEIQHREQHSFTVSKSNTLHRERAGHSKKMVGVQKIFTMHSPCLHMTLRLPGIQITL</sequence>
<feature type="non-terminal residue" evidence="1">
    <location>
        <position position="64"/>
    </location>
</feature>
<proteinExistence type="predicted"/>
<evidence type="ECO:0000313" key="2">
    <source>
        <dbReference type="Proteomes" id="UP000789706"/>
    </source>
</evidence>
<protein>
    <submittedName>
        <fullName evidence="1">4205_t:CDS:1</fullName>
    </submittedName>
</protein>
<reference evidence="1" key="1">
    <citation type="submission" date="2021-06" db="EMBL/GenBank/DDBJ databases">
        <authorList>
            <person name="Kallberg Y."/>
            <person name="Tangrot J."/>
            <person name="Rosling A."/>
        </authorList>
    </citation>
    <scope>NUCLEOTIDE SEQUENCE</scope>
    <source>
        <strain evidence="1">AZ414A</strain>
    </source>
</reference>
<dbReference type="AlphaFoldDB" id="A0A9N9DE91"/>